<organism evidence="2 3">
    <name type="scientific">Aminobacter anthyllidis</name>
    <dbReference type="NCBI Taxonomy" id="1035067"/>
    <lineage>
        <taxon>Bacteria</taxon>
        <taxon>Pseudomonadati</taxon>
        <taxon>Pseudomonadota</taxon>
        <taxon>Alphaproteobacteria</taxon>
        <taxon>Hyphomicrobiales</taxon>
        <taxon>Phyllobacteriaceae</taxon>
        <taxon>Aminobacter</taxon>
    </lineage>
</organism>
<evidence type="ECO:0000256" key="1">
    <source>
        <dbReference type="SAM" id="SignalP"/>
    </source>
</evidence>
<proteinExistence type="predicted"/>
<evidence type="ECO:0008006" key="4">
    <source>
        <dbReference type="Google" id="ProtNLM"/>
    </source>
</evidence>
<evidence type="ECO:0000313" key="3">
    <source>
        <dbReference type="Proteomes" id="UP001138921"/>
    </source>
</evidence>
<gene>
    <name evidence="2" type="ORF">J1C56_19325</name>
</gene>
<dbReference type="EMBL" id="JAFLWW010000005">
    <property type="protein sequence ID" value="MBT1157749.1"/>
    <property type="molecule type" value="Genomic_DNA"/>
</dbReference>
<keyword evidence="3" id="KW-1185">Reference proteome</keyword>
<reference evidence="2" key="2">
    <citation type="submission" date="2021-03" db="EMBL/GenBank/DDBJ databases">
        <authorList>
            <person name="Artuso I."/>
            <person name="Turrini P."/>
            <person name="Pirolo M."/>
            <person name="Lugli G.A."/>
            <person name="Ventura M."/>
            <person name="Visca P."/>
        </authorList>
    </citation>
    <scope>NUCLEOTIDE SEQUENCE</scope>
    <source>
        <strain evidence="2">LMG 26462</strain>
    </source>
</reference>
<dbReference type="RefSeq" id="WP_214391667.1">
    <property type="nucleotide sequence ID" value="NZ_JAFLWW010000005.1"/>
</dbReference>
<evidence type="ECO:0000313" key="2">
    <source>
        <dbReference type="EMBL" id="MBT1157749.1"/>
    </source>
</evidence>
<dbReference type="AlphaFoldDB" id="A0A9X1AD97"/>
<dbReference type="PROSITE" id="PS51257">
    <property type="entry name" value="PROKAR_LIPOPROTEIN"/>
    <property type="match status" value="1"/>
</dbReference>
<protein>
    <recommendedName>
        <fullName evidence="4">Lipoprotein</fullName>
    </recommendedName>
</protein>
<reference evidence="2" key="1">
    <citation type="journal article" date="2021" name="Microorganisms">
        <title>Phylogenomic Reconstruction and Metabolic Potential of the Genus Aminobacter.</title>
        <authorList>
            <person name="Artuso I."/>
            <person name="Turrini P."/>
            <person name="Pirolo M."/>
            <person name="Lugli G.A."/>
            <person name="Ventura M."/>
            <person name="Visca P."/>
        </authorList>
    </citation>
    <scope>NUCLEOTIDE SEQUENCE</scope>
    <source>
        <strain evidence="2">LMG 26462</strain>
    </source>
</reference>
<accession>A0A9X1AD97</accession>
<feature type="signal peptide" evidence="1">
    <location>
        <begin position="1"/>
        <end position="21"/>
    </location>
</feature>
<name>A0A9X1AD97_9HYPH</name>
<feature type="chain" id="PRO_5040981698" description="Lipoprotein" evidence="1">
    <location>
        <begin position="22"/>
        <end position="198"/>
    </location>
</feature>
<sequence length="198" mass="20549">MSAQGRSIAALAGLLALSACASLNPMALTKLAGLDPLEIAPEQISVAAVMPVPLRLRTGDVVLHFVMDAPAPYGPIDEKLPLEIVAGDNAPGVSASPSFERIQVARVAEADRARLAAAQAKARAFKATGRKDGKGSIAVTIAGGCRDGAINPGPLMAEIYMRSKADEQYFPLMSSLNLRKLVGDEAIAKMPDCEAAKG</sequence>
<dbReference type="Proteomes" id="UP001138921">
    <property type="component" value="Unassembled WGS sequence"/>
</dbReference>
<keyword evidence="1" id="KW-0732">Signal</keyword>
<comment type="caution">
    <text evidence="2">The sequence shown here is derived from an EMBL/GenBank/DDBJ whole genome shotgun (WGS) entry which is preliminary data.</text>
</comment>